<dbReference type="AlphaFoldDB" id="A0A444E4G8"/>
<accession>A0A444E4G8</accession>
<name>A0A444E4G8_ENSVE</name>
<dbReference type="Proteomes" id="UP000290560">
    <property type="component" value="Unassembled WGS sequence"/>
</dbReference>
<dbReference type="EMBL" id="KV876570">
    <property type="protein sequence ID" value="RZR75135.1"/>
    <property type="molecule type" value="Genomic_DNA"/>
</dbReference>
<gene>
    <name evidence="1" type="ORF">BHM03_00050060</name>
</gene>
<proteinExistence type="predicted"/>
<sequence>MRRDLPPRHRGFHCNLHAPTAPLHVITNNHSPLLAALCAGDKDGRGRQHLAGWSLAVAPLVGASRAVAPCGLVTGGNPLGAGHWRPPLAHATLQPAPLQVPHYGRLSPLRAGHSPPCLQASPLAS</sequence>
<reference evidence="1" key="1">
    <citation type="journal article" date="2018" name="Data Brief">
        <title>Genome sequence data from 17 accessions of Ensete ventricosum, a staple food crop for millions in Ethiopia.</title>
        <authorList>
            <person name="Yemataw Z."/>
            <person name="Muzemil S."/>
            <person name="Ambachew D."/>
            <person name="Tripathi L."/>
            <person name="Tesfaye K."/>
            <person name="Chala A."/>
            <person name="Farbos A."/>
            <person name="O'Neill P."/>
            <person name="Moore K."/>
            <person name="Grant M."/>
            <person name="Studholme D.J."/>
        </authorList>
    </citation>
    <scope>NUCLEOTIDE SEQUENCE [LARGE SCALE GENOMIC DNA]</scope>
    <source>
        <tissue evidence="1">Leaf</tissue>
    </source>
</reference>
<organism evidence="1">
    <name type="scientific">Ensete ventricosum</name>
    <name type="common">Abyssinian banana</name>
    <name type="synonym">Musa ensete</name>
    <dbReference type="NCBI Taxonomy" id="4639"/>
    <lineage>
        <taxon>Eukaryota</taxon>
        <taxon>Viridiplantae</taxon>
        <taxon>Streptophyta</taxon>
        <taxon>Embryophyta</taxon>
        <taxon>Tracheophyta</taxon>
        <taxon>Spermatophyta</taxon>
        <taxon>Magnoliopsida</taxon>
        <taxon>Liliopsida</taxon>
        <taxon>Zingiberales</taxon>
        <taxon>Musaceae</taxon>
        <taxon>Ensete</taxon>
    </lineage>
</organism>
<protein>
    <submittedName>
        <fullName evidence="1">Uncharacterized protein</fullName>
    </submittedName>
</protein>
<evidence type="ECO:0000313" key="1">
    <source>
        <dbReference type="EMBL" id="RZR75135.1"/>
    </source>
</evidence>